<reference evidence="3 4" key="1">
    <citation type="submission" date="2017-07" db="EMBL/GenBank/DDBJ databases">
        <title>Genomes of Fischerella (Mastigocladus) sp. strains.</title>
        <authorList>
            <person name="Miller S.R."/>
        </authorList>
    </citation>
    <scope>NUCLEOTIDE SEQUENCE [LARGE SCALE GENOMIC DNA]</scope>
    <source>
        <strain evidence="3 4">CCMEE 5330</strain>
    </source>
</reference>
<evidence type="ECO:0000259" key="2">
    <source>
        <dbReference type="PROSITE" id="PS50006"/>
    </source>
</evidence>
<feature type="compositionally biased region" description="Basic and acidic residues" evidence="1">
    <location>
        <begin position="65"/>
        <end position="96"/>
    </location>
</feature>
<dbReference type="SMART" id="SM00240">
    <property type="entry name" value="FHA"/>
    <property type="match status" value="1"/>
</dbReference>
<evidence type="ECO:0000313" key="3">
    <source>
        <dbReference type="EMBL" id="PMB48297.1"/>
    </source>
</evidence>
<comment type="caution">
    <text evidence="3">The sequence shown here is derived from an EMBL/GenBank/DDBJ whole genome shotgun (WGS) entry which is preliminary data.</text>
</comment>
<dbReference type="Gene3D" id="2.60.200.20">
    <property type="match status" value="1"/>
</dbReference>
<feature type="compositionally biased region" description="Low complexity" evidence="1">
    <location>
        <begin position="38"/>
        <end position="51"/>
    </location>
</feature>
<proteinExistence type="predicted"/>
<feature type="domain" description="FHA" evidence="2">
    <location>
        <begin position="148"/>
        <end position="207"/>
    </location>
</feature>
<dbReference type="InterPro" id="IPR050923">
    <property type="entry name" value="Cell_Proc_Reg/RNA_Proc"/>
</dbReference>
<evidence type="ECO:0000256" key="1">
    <source>
        <dbReference type="SAM" id="MobiDB-lite"/>
    </source>
</evidence>
<dbReference type="PROSITE" id="PS50006">
    <property type="entry name" value="FHA_DOMAIN"/>
    <property type="match status" value="1"/>
</dbReference>
<dbReference type="CDD" id="cd00060">
    <property type="entry name" value="FHA"/>
    <property type="match status" value="1"/>
</dbReference>
<accession>A0A2N6MNG7</accession>
<dbReference type="SUPFAM" id="SSF49879">
    <property type="entry name" value="SMAD/FHA domain"/>
    <property type="match status" value="1"/>
</dbReference>
<organism evidence="3 4">
    <name type="scientific">Fischerella thermalis CCMEE 5330</name>
    <dbReference type="NCBI Taxonomy" id="2019670"/>
    <lineage>
        <taxon>Bacteria</taxon>
        <taxon>Bacillati</taxon>
        <taxon>Cyanobacteriota</taxon>
        <taxon>Cyanophyceae</taxon>
        <taxon>Nostocales</taxon>
        <taxon>Hapalosiphonaceae</taxon>
        <taxon>Fischerella</taxon>
    </lineage>
</organism>
<name>A0A2N6MNG7_9CYAN</name>
<dbReference type="AlphaFoldDB" id="A0A2N6MNG7"/>
<dbReference type="PANTHER" id="PTHR23308">
    <property type="entry name" value="NUCLEAR INHIBITOR OF PROTEIN PHOSPHATASE-1"/>
    <property type="match status" value="1"/>
</dbReference>
<protein>
    <recommendedName>
        <fullName evidence="2">FHA domain-containing protein</fullName>
    </recommendedName>
</protein>
<dbReference type="Pfam" id="PF00498">
    <property type="entry name" value="FHA"/>
    <property type="match status" value="1"/>
</dbReference>
<dbReference type="InterPro" id="IPR000253">
    <property type="entry name" value="FHA_dom"/>
</dbReference>
<dbReference type="EMBL" id="NMQI01000031">
    <property type="protein sequence ID" value="PMB48297.1"/>
    <property type="molecule type" value="Genomic_DNA"/>
</dbReference>
<gene>
    <name evidence="3" type="ORF">CEN41_01830</name>
</gene>
<sequence>MAQDTRDNDTLGSSEQDTSTESTKATGNLSTDEMKLASKPSIIRPLRPPSSETKTASLNPADAEPPVKFDLPRADAVPHRPDALPERPLAKPDPTRETAVLSDNNPILKRMMNRSTQGGTSRLGEGREVLLVIRGMVERVMMVEGKTYKLGRFEVSTRKEEEIDLSPYGALDRGVSRVHAELSLHNDQIYITDLTSTNGTYLGGQRLKPNEATLLHKGDELLIGRLPVQVLFR</sequence>
<dbReference type="Proteomes" id="UP000234966">
    <property type="component" value="Unassembled WGS sequence"/>
</dbReference>
<evidence type="ECO:0000313" key="4">
    <source>
        <dbReference type="Proteomes" id="UP000234966"/>
    </source>
</evidence>
<feature type="compositionally biased region" description="Polar residues" evidence="1">
    <location>
        <begin position="10"/>
        <end position="31"/>
    </location>
</feature>
<feature type="region of interest" description="Disordered" evidence="1">
    <location>
        <begin position="1"/>
        <end position="99"/>
    </location>
</feature>
<dbReference type="InterPro" id="IPR008984">
    <property type="entry name" value="SMAD_FHA_dom_sf"/>
</dbReference>